<dbReference type="InterPro" id="IPR049516">
    <property type="entry name" value="FAD-depend_C"/>
</dbReference>
<dbReference type="PIRSF" id="PIRSF038984">
    <property type="entry name" value="FAD_binding_protein"/>
    <property type="match status" value="1"/>
</dbReference>
<dbReference type="Gene3D" id="3.50.50.60">
    <property type="entry name" value="FAD/NAD(P)-binding domain"/>
    <property type="match status" value="2"/>
</dbReference>
<organism evidence="5 6">
    <name type="scientific">Selenomonas ruminis</name>
    <dbReference type="NCBI Taxonomy" id="2593411"/>
    <lineage>
        <taxon>Bacteria</taxon>
        <taxon>Bacillati</taxon>
        <taxon>Bacillota</taxon>
        <taxon>Negativicutes</taxon>
        <taxon>Selenomonadales</taxon>
        <taxon>Selenomonadaceae</taxon>
        <taxon>Selenomonas</taxon>
    </lineage>
</organism>
<protein>
    <submittedName>
        <fullName evidence="5">FAD-binding protein</fullName>
    </submittedName>
</protein>
<dbReference type="EMBL" id="VTOY01000009">
    <property type="protein sequence ID" value="TYZ21418.1"/>
    <property type="molecule type" value="Genomic_DNA"/>
</dbReference>
<evidence type="ECO:0000259" key="4">
    <source>
        <dbReference type="Pfam" id="PF21688"/>
    </source>
</evidence>
<sequence>MIRIRNFQVAFDDESSLKELAARRLKLPPQAVLGVVIVRKAVDARRYRGAPVQFVYILDVTATEPEKKVLQRLKRDKNVELVKPACMAAPALRQFSGNEKRPVVVGFGPAGMFAALTLAKAGWKPLVLERGKDVDARHADIQKFWQGGALDVQSNVQFGEGGAGTFSDGKLTTRINDSHMADVIEAFIQAGAPEEIRYLHKPHIGTDLLRGIVKNIRLEIIRLGGEVRFGCQVTDLERNAAGAMEAVIVNSEERFEANSVFLGIGHSARDTYRMLLSKGIPMEAKPFAMGVRIEHPQEFIDRAQYGEDAGHPRLPVADYALTYKDPVTGRGAYSFCMCPGGQVVAATSERGHVCTNGMSNYHRDSGIANSALLVQVGPDDFGQEVLAGMMLQDKLEAMAFDLGGRNYFAPVQTVGDFLGGTSGSTQFLTTPTYQPGVKAVDLHDVLPEFMTKTLAGALPWFDRKIPGFANEGAVMTGIEARSSAPCRIRRDRDSFMAEAAPGLYPMGEGAGYAGGIMSAAVDGMKAALAFLSKNVHTIKS</sequence>
<dbReference type="SUPFAM" id="SSF51905">
    <property type="entry name" value="FAD/NAD(P)-binding domain"/>
    <property type="match status" value="1"/>
</dbReference>
<dbReference type="InterPro" id="IPR003953">
    <property type="entry name" value="FAD-dep_OxRdtase_2_FAD-bd"/>
</dbReference>
<feature type="domain" description="FAD-dependent protein C-terminal" evidence="4">
    <location>
        <begin position="286"/>
        <end position="482"/>
    </location>
</feature>
<name>A0A5D6W3Q7_9FIRM</name>
<comment type="caution">
    <text evidence="5">The sequence shown here is derived from an EMBL/GenBank/DDBJ whole genome shotgun (WGS) entry which is preliminary data.</text>
</comment>
<feature type="domain" description="FAD-dependent oxidoreductase 2 FAD-binding" evidence="3">
    <location>
        <begin position="103"/>
        <end position="224"/>
    </location>
</feature>
<dbReference type="Proteomes" id="UP000323646">
    <property type="component" value="Unassembled WGS sequence"/>
</dbReference>
<dbReference type="OrthoDB" id="9762921at2"/>
<dbReference type="AlphaFoldDB" id="A0A5D6W3Q7"/>
<keyword evidence="6" id="KW-1185">Reference proteome</keyword>
<keyword evidence="2" id="KW-0560">Oxidoreductase</keyword>
<evidence type="ECO:0000313" key="5">
    <source>
        <dbReference type="EMBL" id="TYZ21418.1"/>
    </source>
</evidence>
<accession>A0A5D6W3Q7</accession>
<dbReference type="PRINTS" id="PR00419">
    <property type="entry name" value="ADXRDTASE"/>
</dbReference>
<proteinExistence type="predicted"/>
<gene>
    <name evidence="5" type="ORF">FZ040_10410</name>
</gene>
<keyword evidence="1" id="KW-0285">Flavoprotein</keyword>
<dbReference type="PANTHER" id="PTHR42842:SF3">
    <property type="entry name" value="FAD_NAD(P)-BINDING OXIDOREDUCTASE FAMILY PROTEIN"/>
    <property type="match status" value="1"/>
</dbReference>
<dbReference type="Pfam" id="PF00890">
    <property type="entry name" value="FAD_binding_2"/>
    <property type="match status" value="1"/>
</dbReference>
<dbReference type="Gene3D" id="3.30.70.2700">
    <property type="match status" value="1"/>
</dbReference>
<dbReference type="Pfam" id="PF21688">
    <property type="entry name" value="FAD-depend_C"/>
    <property type="match status" value="1"/>
</dbReference>
<evidence type="ECO:0000259" key="3">
    <source>
        <dbReference type="Pfam" id="PF00890"/>
    </source>
</evidence>
<dbReference type="GO" id="GO:0016491">
    <property type="term" value="F:oxidoreductase activity"/>
    <property type="evidence" value="ECO:0007669"/>
    <property type="project" value="UniProtKB-KW"/>
</dbReference>
<reference evidence="5 6" key="1">
    <citation type="submission" date="2019-08" db="EMBL/GenBank/DDBJ databases">
        <title>Selenomonas sp. mPRGC5 and Selenomonas sp. mPRGC8 isolated from ruminal fluid of dairy goat (Capra hircus).</title>
        <authorList>
            <person name="Poothong S."/>
            <person name="Nuengjamnong C."/>
            <person name="Tanasupawat S."/>
        </authorList>
    </citation>
    <scope>NUCLEOTIDE SEQUENCE [LARGE SCALE GENOMIC DNA]</scope>
    <source>
        <strain evidence="6">mPRGC5</strain>
    </source>
</reference>
<evidence type="ECO:0000256" key="1">
    <source>
        <dbReference type="ARBA" id="ARBA00022630"/>
    </source>
</evidence>
<evidence type="ECO:0000256" key="2">
    <source>
        <dbReference type="ARBA" id="ARBA00023002"/>
    </source>
</evidence>
<dbReference type="RefSeq" id="WP_149171927.1">
    <property type="nucleotide sequence ID" value="NZ_VTOY01000009.1"/>
</dbReference>
<dbReference type="PANTHER" id="PTHR42842">
    <property type="entry name" value="FAD/NAD(P)-BINDING OXIDOREDUCTASE"/>
    <property type="match status" value="1"/>
</dbReference>
<dbReference type="InterPro" id="IPR028348">
    <property type="entry name" value="FAD-binding_protein"/>
</dbReference>
<dbReference type="InterPro" id="IPR036188">
    <property type="entry name" value="FAD/NAD-bd_sf"/>
</dbReference>
<evidence type="ECO:0000313" key="6">
    <source>
        <dbReference type="Proteomes" id="UP000323646"/>
    </source>
</evidence>